<evidence type="ECO:0000313" key="2">
    <source>
        <dbReference type="Proteomes" id="UP000265703"/>
    </source>
</evidence>
<comment type="caution">
    <text evidence="1">The sequence shown here is derived from an EMBL/GenBank/DDBJ whole genome shotgun (WGS) entry which is preliminary data.</text>
</comment>
<keyword evidence="2" id="KW-1185">Reference proteome</keyword>
<sequence length="209" mass="24551">MTISTEYDNYAIRIMCEFNVSVDTSFTIVDCSGSTVDLITRRLLELEGQKLCEKIQINDGQFQYMVQEFCKRVKFLFTGQLKDFMPFDYDLEELCPEIKRYVNCSELEMEEWVIELKFDPAIERILCSIRLHPLFVKLAVQYAVNQMDYIDQTAPRVFNKTYRVKVTRKWNHGDPIERKLPDGMINVFLRITKQGVEIPIKGISSFISK</sequence>
<gene>
    <name evidence="1" type="ORF">C1645_876363</name>
</gene>
<name>A0A397T1T9_9GLOM</name>
<dbReference type="OrthoDB" id="2963168at2759"/>
<dbReference type="Proteomes" id="UP000265703">
    <property type="component" value="Unassembled WGS sequence"/>
</dbReference>
<organism evidence="1 2">
    <name type="scientific">Glomus cerebriforme</name>
    <dbReference type="NCBI Taxonomy" id="658196"/>
    <lineage>
        <taxon>Eukaryota</taxon>
        <taxon>Fungi</taxon>
        <taxon>Fungi incertae sedis</taxon>
        <taxon>Mucoromycota</taxon>
        <taxon>Glomeromycotina</taxon>
        <taxon>Glomeromycetes</taxon>
        <taxon>Glomerales</taxon>
        <taxon>Glomeraceae</taxon>
        <taxon>Glomus</taxon>
    </lineage>
</organism>
<evidence type="ECO:0000313" key="1">
    <source>
        <dbReference type="EMBL" id="RIA90037.1"/>
    </source>
</evidence>
<dbReference type="AlphaFoldDB" id="A0A397T1T9"/>
<protein>
    <submittedName>
        <fullName evidence="1">Uncharacterized protein</fullName>
    </submittedName>
</protein>
<proteinExistence type="predicted"/>
<reference evidence="1 2" key="1">
    <citation type="submission" date="2018-06" db="EMBL/GenBank/DDBJ databases">
        <title>Comparative genomics reveals the genomic features of Rhizophagus irregularis, R. cerebriforme, R. diaphanum and Gigaspora rosea, and their symbiotic lifestyle signature.</title>
        <authorList>
            <person name="Morin E."/>
            <person name="San Clemente H."/>
            <person name="Chen E.C.H."/>
            <person name="De La Providencia I."/>
            <person name="Hainaut M."/>
            <person name="Kuo A."/>
            <person name="Kohler A."/>
            <person name="Murat C."/>
            <person name="Tang N."/>
            <person name="Roy S."/>
            <person name="Loubradou J."/>
            <person name="Henrissat B."/>
            <person name="Grigoriev I.V."/>
            <person name="Corradi N."/>
            <person name="Roux C."/>
            <person name="Martin F.M."/>
        </authorList>
    </citation>
    <scope>NUCLEOTIDE SEQUENCE [LARGE SCALE GENOMIC DNA]</scope>
    <source>
        <strain evidence="1 2">DAOM 227022</strain>
    </source>
</reference>
<dbReference type="STRING" id="658196.A0A397T1T9"/>
<accession>A0A397T1T9</accession>
<dbReference type="EMBL" id="QKYT01000195">
    <property type="protein sequence ID" value="RIA90037.1"/>
    <property type="molecule type" value="Genomic_DNA"/>
</dbReference>